<sequence length="59" mass="6764">MHLDFPPVISNVRAEFPKFHRKRTQPSEGVRVPPGRTKQTGHLRPKTDRILSDGQGDHH</sequence>
<evidence type="ECO:0000313" key="2">
    <source>
        <dbReference type="EMBL" id="KZL06714.1"/>
    </source>
</evidence>
<reference evidence="2 3" key="1">
    <citation type="journal article" date="2016" name="Front. Microbiol.">
        <title>Comparative Genomic Analysis Reveals a Diverse Repertoire of Genes Involved in Prokaryote-Eukaryote Interactions within the Pseudovibrio Genus.</title>
        <authorList>
            <person name="Romano S."/>
            <person name="Fernandez-Guerra A."/>
            <person name="Reen F.J."/>
            <person name="Glockner F.O."/>
            <person name="Crowley S.P."/>
            <person name="O'Sullivan O."/>
            <person name="Cotter P.D."/>
            <person name="Adams C."/>
            <person name="Dobson A.D."/>
            <person name="O'Gara F."/>
        </authorList>
    </citation>
    <scope>NUCLEOTIDE SEQUENCE [LARGE SCALE GENOMIC DNA]</scope>
    <source>
        <strain evidence="2 3">Ad2</strain>
    </source>
</reference>
<dbReference type="EMBL" id="LMCB01000139">
    <property type="protein sequence ID" value="KZL06714.1"/>
    <property type="molecule type" value="Genomic_DNA"/>
</dbReference>
<proteinExistence type="predicted"/>
<accession>A0A165TWC9</accession>
<evidence type="ECO:0000313" key="3">
    <source>
        <dbReference type="Proteomes" id="UP000076577"/>
    </source>
</evidence>
<protein>
    <submittedName>
        <fullName evidence="2">Uncharacterized protein</fullName>
    </submittedName>
</protein>
<name>A0A165TWC9_9HYPH</name>
<dbReference type="Proteomes" id="UP000076577">
    <property type="component" value="Unassembled WGS sequence"/>
</dbReference>
<evidence type="ECO:0000256" key="1">
    <source>
        <dbReference type="SAM" id="MobiDB-lite"/>
    </source>
</evidence>
<keyword evidence="3" id="KW-1185">Reference proteome</keyword>
<dbReference type="PATRIC" id="fig|989403.3.peg.4619"/>
<feature type="compositionally biased region" description="Basic and acidic residues" evidence="1">
    <location>
        <begin position="45"/>
        <end position="59"/>
    </location>
</feature>
<feature type="region of interest" description="Disordered" evidence="1">
    <location>
        <begin position="16"/>
        <end position="59"/>
    </location>
</feature>
<organism evidence="2 3">
    <name type="scientific">Pseudovibrio axinellae</name>
    <dbReference type="NCBI Taxonomy" id="989403"/>
    <lineage>
        <taxon>Bacteria</taxon>
        <taxon>Pseudomonadati</taxon>
        <taxon>Pseudomonadota</taxon>
        <taxon>Alphaproteobacteria</taxon>
        <taxon>Hyphomicrobiales</taxon>
        <taxon>Stappiaceae</taxon>
        <taxon>Pseudovibrio</taxon>
    </lineage>
</organism>
<gene>
    <name evidence="2" type="ORF">PsAD2_04227</name>
</gene>
<dbReference type="AlphaFoldDB" id="A0A165TWC9"/>
<dbReference type="STRING" id="989403.SAMN05421798_11439"/>
<comment type="caution">
    <text evidence="2">The sequence shown here is derived from an EMBL/GenBank/DDBJ whole genome shotgun (WGS) entry which is preliminary data.</text>
</comment>